<dbReference type="KEGG" id="sgm:GCM10017557_03940"/>
<dbReference type="InterPro" id="IPR000073">
    <property type="entry name" value="AB_hydrolase_1"/>
</dbReference>
<dbReference type="InterPro" id="IPR029058">
    <property type="entry name" value="AB_hydrolase_fold"/>
</dbReference>
<feature type="domain" description="AB hydrolase-1" evidence="3">
    <location>
        <begin position="90"/>
        <end position="309"/>
    </location>
</feature>
<dbReference type="InterPro" id="IPR006311">
    <property type="entry name" value="TAT_signal"/>
</dbReference>
<dbReference type="PANTHER" id="PTHR43798:SF33">
    <property type="entry name" value="HYDROLASE, PUTATIVE (AFU_ORTHOLOGUE AFUA_2G14860)-RELATED"/>
    <property type="match status" value="1"/>
</dbReference>
<accession>A0A7G1NX93</accession>
<evidence type="ECO:0000313" key="5">
    <source>
        <dbReference type="Proteomes" id="UP000516444"/>
    </source>
</evidence>
<dbReference type="GO" id="GO:0003824">
    <property type="term" value="F:catalytic activity"/>
    <property type="evidence" value="ECO:0007669"/>
    <property type="project" value="UniProtKB-ARBA"/>
</dbReference>
<dbReference type="RefSeq" id="WP_190849183.1">
    <property type="nucleotide sequence ID" value="NZ_AP023440.1"/>
</dbReference>
<dbReference type="Gene3D" id="3.40.50.1820">
    <property type="entry name" value="alpha/beta hydrolase"/>
    <property type="match status" value="1"/>
</dbReference>
<dbReference type="AlphaFoldDB" id="A0A7G1NX93"/>
<feature type="region of interest" description="Disordered" evidence="1">
    <location>
        <begin position="36"/>
        <end position="60"/>
    </location>
</feature>
<sequence length="328" mass="34202">MENDSRTSAALSRRAVVGGAAALAALTTTGAVAGTARAASGTARAVSGSGTDRPWEPVPVPAQRPVTEYQVPVAGGGSLWCWDTGGAGEPVVLLHPRSGSGESWPYQQPVLAGAGYRVIGYSRRGAYRSVAGTKAEADTQSGDLDTLADHLGLDRFHLAGSAAGGVLAADYALSHEDRLLSLTVSGSIMGVQDAAYLELAAALQPDPFGDLPAAFKELGPSYRAGDLDGVAAWQAIQTRALTADGFAQPLANTITWAALGTLTLPVQLITGDGDLYSPPSIMRLNARHLRRAQTHVVDEAGHNPHWEQPAAWNRLLVAFLRRNGGRGR</sequence>
<dbReference type="PANTHER" id="PTHR43798">
    <property type="entry name" value="MONOACYLGLYCEROL LIPASE"/>
    <property type="match status" value="1"/>
</dbReference>
<evidence type="ECO:0000259" key="3">
    <source>
        <dbReference type="Pfam" id="PF00561"/>
    </source>
</evidence>
<evidence type="ECO:0000256" key="2">
    <source>
        <dbReference type="SAM" id="SignalP"/>
    </source>
</evidence>
<evidence type="ECO:0000256" key="1">
    <source>
        <dbReference type="SAM" id="MobiDB-lite"/>
    </source>
</evidence>
<reference evidence="4 5" key="1">
    <citation type="journal article" date="2014" name="Int. J. Syst. Evol. Microbiol.">
        <title>Complete genome sequence of Corynebacterium casei LMG S-19264T (=DSM 44701T), isolated from a smear-ripened cheese.</title>
        <authorList>
            <consortium name="US DOE Joint Genome Institute (JGI-PGF)"/>
            <person name="Walter F."/>
            <person name="Albersmeier A."/>
            <person name="Kalinowski J."/>
            <person name="Ruckert C."/>
        </authorList>
    </citation>
    <scope>NUCLEOTIDE SEQUENCE [LARGE SCALE GENOMIC DNA]</scope>
    <source>
        <strain evidence="4 5">JCM 4677</strain>
    </source>
</reference>
<gene>
    <name evidence="4" type="ORF">GCM10017557_03940</name>
</gene>
<dbReference type="SUPFAM" id="SSF53474">
    <property type="entry name" value="alpha/beta-Hydrolases"/>
    <property type="match status" value="1"/>
</dbReference>
<feature type="chain" id="PRO_5038385986" description="AB hydrolase-1 domain-containing protein" evidence="2">
    <location>
        <begin position="34"/>
        <end position="328"/>
    </location>
</feature>
<name>A0A7G1NX93_9ACTN</name>
<organism evidence="4 5">
    <name type="scientific">Streptomyces aurantiacus</name>
    <dbReference type="NCBI Taxonomy" id="47760"/>
    <lineage>
        <taxon>Bacteria</taxon>
        <taxon>Bacillati</taxon>
        <taxon>Actinomycetota</taxon>
        <taxon>Actinomycetes</taxon>
        <taxon>Kitasatosporales</taxon>
        <taxon>Streptomycetaceae</taxon>
        <taxon>Streptomyces</taxon>
        <taxon>Streptomyces aurantiacus group</taxon>
    </lineage>
</organism>
<feature type="compositionally biased region" description="Low complexity" evidence="1">
    <location>
        <begin position="36"/>
        <end position="51"/>
    </location>
</feature>
<dbReference type="Proteomes" id="UP000516444">
    <property type="component" value="Chromosome"/>
</dbReference>
<evidence type="ECO:0000313" key="4">
    <source>
        <dbReference type="EMBL" id="BCL25535.1"/>
    </source>
</evidence>
<dbReference type="InterPro" id="IPR050266">
    <property type="entry name" value="AB_hydrolase_sf"/>
</dbReference>
<feature type="signal peptide" evidence="2">
    <location>
        <begin position="1"/>
        <end position="33"/>
    </location>
</feature>
<dbReference type="EMBL" id="AP023440">
    <property type="protein sequence ID" value="BCL25535.1"/>
    <property type="molecule type" value="Genomic_DNA"/>
</dbReference>
<dbReference type="GO" id="GO:0016020">
    <property type="term" value="C:membrane"/>
    <property type="evidence" value="ECO:0007669"/>
    <property type="project" value="TreeGrafter"/>
</dbReference>
<keyword evidence="5" id="KW-1185">Reference proteome</keyword>
<protein>
    <recommendedName>
        <fullName evidence="3">AB hydrolase-1 domain-containing protein</fullName>
    </recommendedName>
</protein>
<dbReference type="Pfam" id="PF00561">
    <property type="entry name" value="Abhydrolase_1"/>
    <property type="match status" value="1"/>
</dbReference>
<keyword evidence="2" id="KW-0732">Signal</keyword>
<dbReference type="PROSITE" id="PS51318">
    <property type="entry name" value="TAT"/>
    <property type="match status" value="1"/>
</dbReference>
<proteinExistence type="predicted"/>